<proteinExistence type="predicted"/>
<dbReference type="EMBL" id="GL732570">
    <property type="protein sequence ID" value="EFX76084.1"/>
    <property type="molecule type" value="Genomic_DNA"/>
</dbReference>
<dbReference type="InParanoid" id="E9GWD1"/>
<dbReference type="KEGG" id="dpx:DAPPUDRAFT_107218"/>
<feature type="compositionally biased region" description="Polar residues" evidence="1">
    <location>
        <begin position="214"/>
        <end position="244"/>
    </location>
</feature>
<keyword evidence="3" id="KW-1185">Reference proteome</keyword>
<organism evidence="2 3">
    <name type="scientific">Daphnia pulex</name>
    <name type="common">Water flea</name>
    <dbReference type="NCBI Taxonomy" id="6669"/>
    <lineage>
        <taxon>Eukaryota</taxon>
        <taxon>Metazoa</taxon>
        <taxon>Ecdysozoa</taxon>
        <taxon>Arthropoda</taxon>
        <taxon>Crustacea</taxon>
        <taxon>Branchiopoda</taxon>
        <taxon>Diplostraca</taxon>
        <taxon>Cladocera</taxon>
        <taxon>Anomopoda</taxon>
        <taxon>Daphniidae</taxon>
        <taxon>Daphnia</taxon>
    </lineage>
</organism>
<dbReference type="Proteomes" id="UP000000305">
    <property type="component" value="Unassembled WGS sequence"/>
</dbReference>
<feature type="region of interest" description="Disordered" evidence="1">
    <location>
        <begin position="169"/>
        <end position="262"/>
    </location>
</feature>
<feature type="compositionally biased region" description="Polar residues" evidence="1">
    <location>
        <begin position="184"/>
        <end position="204"/>
    </location>
</feature>
<sequence length="262" mass="28534">MPLATLQHHGQPVAIPKMMPTPLDQDTEDPLYCTHDLTHSQDIRDDLPTLLNPQTIESMASRSEEFGVLITVKEFPQALIFAESAQPGIVTNVSTNFVSPCTRYIFVRALKSAEEAAEAQRVEKLRQHFMEEVAYSTPDAQRESEATEEEAEAVAVAVVPAKKKKLALKPQGLNKKKKKVGSSKRVTATPETSVIPSNTSSPSKKSADAVVPSASKSPNPATSKRPNPETSKSPNPATSKSLNPETEPKMNCLCVDRPPRIL</sequence>
<reference evidence="2 3" key="1">
    <citation type="journal article" date="2011" name="Science">
        <title>The ecoresponsive genome of Daphnia pulex.</title>
        <authorList>
            <person name="Colbourne J.K."/>
            <person name="Pfrender M.E."/>
            <person name="Gilbert D."/>
            <person name="Thomas W.K."/>
            <person name="Tucker A."/>
            <person name="Oakley T.H."/>
            <person name="Tokishita S."/>
            <person name="Aerts A."/>
            <person name="Arnold G.J."/>
            <person name="Basu M.K."/>
            <person name="Bauer D.J."/>
            <person name="Caceres C.E."/>
            <person name="Carmel L."/>
            <person name="Casola C."/>
            <person name="Choi J.H."/>
            <person name="Detter J.C."/>
            <person name="Dong Q."/>
            <person name="Dusheyko S."/>
            <person name="Eads B.D."/>
            <person name="Frohlich T."/>
            <person name="Geiler-Samerotte K.A."/>
            <person name="Gerlach D."/>
            <person name="Hatcher P."/>
            <person name="Jogdeo S."/>
            <person name="Krijgsveld J."/>
            <person name="Kriventseva E.V."/>
            <person name="Kultz D."/>
            <person name="Laforsch C."/>
            <person name="Lindquist E."/>
            <person name="Lopez J."/>
            <person name="Manak J.R."/>
            <person name="Muller J."/>
            <person name="Pangilinan J."/>
            <person name="Patwardhan R.P."/>
            <person name="Pitluck S."/>
            <person name="Pritham E.J."/>
            <person name="Rechtsteiner A."/>
            <person name="Rho M."/>
            <person name="Rogozin I.B."/>
            <person name="Sakarya O."/>
            <person name="Salamov A."/>
            <person name="Schaack S."/>
            <person name="Shapiro H."/>
            <person name="Shiga Y."/>
            <person name="Skalitzky C."/>
            <person name="Smith Z."/>
            <person name="Souvorov A."/>
            <person name="Sung W."/>
            <person name="Tang Z."/>
            <person name="Tsuchiya D."/>
            <person name="Tu H."/>
            <person name="Vos H."/>
            <person name="Wang M."/>
            <person name="Wolf Y.I."/>
            <person name="Yamagata H."/>
            <person name="Yamada T."/>
            <person name="Ye Y."/>
            <person name="Shaw J.R."/>
            <person name="Andrews J."/>
            <person name="Crease T.J."/>
            <person name="Tang H."/>
            <person name="Lucas S.M."/>
            <person name="Robertson H.M."/>
            <person name="Bork P."/>
            <person name="Koonin E.V."/>
            <person name="Zdobnov E.M."/>
            <person name="Grigoriev I.V."/>
            <person name="Lynch M."/>
            <person name="Boore J.L."/>
        </authorList>
    </citation>
    <scope>NUCLEOTIDE SEQUENCE [LARGE SCALE GENOMIC DNA]</scope>
</reference>
<dbReference type="AlphaFoldDB" id="E9GWD1"/>
<name>E9GWD1_DAPPU</name>
<feature type="region of interest" description="Disordered" evidence="1">
    <location>
        <begin position="1"/>
        <end position="21"/>
    </location>
</feature>
<protein>
    <submittedName>
        <fullName evidence="2">Uncharacterized protein</fullName>
    </submittedName>
</protein>
<evidence type="ECO:0000256" key="1">
    <source>
        <dbReference type="SAM" id="MobiDB-lite"/>
    </source>
</evidence>
<dbReference type="STRING" id="6669.E9GWD1"/>
<dbReference type="HOGENOM" id="CLU_1062694_0_0_1"/>
<accession>E9GWD1</accession>
<gene>
    <name evidence="2" type="ORF">DAPPUDRAFT_107218</name>
</gene>
<evidence type="ECO:0000313" key="2">
    <source>
        <dbReference type="EMBL" id="EFX76084.1"/>
    </source>
</evidence>
<evidence type="ECO:0000313" key="3">
    <source>
        <dbReference type="Proteomes" id="UP000000305"/>
    </source>
</evidence>